<proteinExistence type="predicted"/>
<feature type="region of interest" description="Disordered" evidence="1">
    <location>
        <begin position="89"/>
        <end position="130"/>
    </location>
</feature>
<dbReference type="AlphaFoldDB" id="A0A915C9P2"/>
<dbReference type="Proteomes" id="UP000887569">
    <property type="component" value="Unplaced"/>
</dbReference>
<accession>A0A915C9P2</accession>
<protein>
    <submittedName>
        <fullName evidence="3">Uncharacterized protein</fullName>
    </submittedName>
</protein>
<dbReference type="WBParaSite" id="PgR109_g026_t01">
    <property type="protein sequence ID" value="PgR109_g026_t01"/>
    <property type="gene ID" value="PgR109_g026"/>
</dbReference>
<reference evidence="3" key="1">
    <citation type="submission" date="2022-11" db="UniProtKB">
        <authorList>
            <consortium name="WormBaseParasite"/>
        </authorList>
    </citation>
    <scope>IDENTIFICATION</scope>
</reference>
<organism evidence="2 3">
    <name type="scientific">Parascaris univalens</name>
    <name type="common">Nematode worm</name>
    <dbReference type="NCBI Taxonomy" id="6257"/>
    <lineage>
        <taxon>Eukaryota</taxon>
        <taxon>Metazoa</taxon>
        <taxon>Ecdysozoa</taxon>
        <taxon>Nematoda</taxon>
        <taxon>Chromadorea</taxon>
        <taxon>Rhabditida</taxon>
        <taxon>Spirurina</taxon>
        <taxon>Ascaridomorpha</taxon>
        <taxon>Ascaridoidea</taxon>
        <taxon>Ascarididae</taxon>
        <taxon>Parascaris</taxon>
    </lineage>
</organism>
<keyword evidence="2" id="KW-1185">Reference proteome</keyword>
<sequence>MKRTIADETMITNTSFAQQGAKPTNENVFEKETALTLHSPVTRRKKLHRAEGVVTGFSPAEGAAMRLNSYHKIRTIVSGANRSLISGETNELHEKHQNNQTTWKSKRHRGEMTSSNSRLHSQETFEEGDQSALKVKNPLKNGINNKKNPPSNTKNVDGDFVPLATIASGDAYVDDNGLWTMSPPNATIKEVHEGNAFTEVKTHSPSGQILEKNSSAIEELSSELKVPSMLEDLKAETKI</sequence>
<evidence type="ECO:0000313" key="2">
    <source>
        <dbReference type="Proteomes" id="UP000887569"/>
    </source>
</evidence>
<name>A0A915C9P2_PARUN</name>
<evidence type="ECO:0000256" key="1">
    <source>
        <dbReference type="SAM" id="MobiDB-lite"/>
    </source>
</evidence>
<evidence type="ECO:0000313" key="3">
    <source>
        <dbReference type="WBParaSite" id="PgR109_g026_t01"/>
    </source>
</evidence>